<organism evidence="1 2">
    <name type="scientific">Marinifilum breve</name>
    <dbReference type="NCBI Taxonomy" id="2184082"/>
    <lineage>
        <taxon>Bacteria</taxon>
        <taxon>Pseudomonadati</taxon>
        <taxon>Bacteroidota</taxon>
        <taxon>Bacteroidia</taxon>
        <taxon>Marinilabiliales</taxon>
        <taxon>Marinifilaceae</taxon>
    </lineage>
</organism>
<keyword evidence="2" id="KW-1185">Reference proteome</keyword>
<gene>
    <name evidence="1" type="ORF">DF185_09970</name>
</gene>
<name>A0A2V3ZZR0_9BACT</name>
<comment type="caution">
    <text evidence="1">The sequence shown here is derived from an EMBL/GenBank/DDBJ whole genome shotgun (WGS) entry which is preliminary data.</text>
</comment>
<evidence type="ECO:0000313" key="1">
    <source>
        <dbReference type="EMBL" id="PXY01781.1"/>
    </source>
</evidence>
<proteinExistence type="predicted"/>
<accession>A0A2V3ZZR0</accession>
<dbReference type="EMBL" id="QFLI01000003">
    <property type="protein sequence ID" value="PXY01781.1"/>
    <property type="molecule type" value="Genomic_DNA"/>
</dbReference>
<dbReference type="Proteomes" id="UP000248079">
    <property type="component" value="Unassembled WGS sequence"/>
</dbReference>
<protein>
    <submittedName>
        <fullName evidence="1">Uncharacterized protein</fullName>
    </submittedName>
</protein>
<sequence>MKVFTFLESSFEKKKPFPKLGKCNMKNKSLPQVGKTRIEKNRPFPSWENVILEKRVFPQTGKGYRF</sequence>
<evidence type="ECO:0000313" key="2">
    <source>
        <dbReference type="Proteomes" id="UP000248079"/>
    </source>
</evidence>
<reference evidence="1 2" key="1">
    <citation type="submission" date="2018-05" db="EMBL/GenBank/DDBJ databases">
        <title>Marinifilum breve JC075T sp. nov., a marine bacterium isolated from Yongle Blue Hole in the South China Sea.</title>
        <authorList>
            <person name="Fu T."/>
        </authorList>
    </citation>
    <scope>NUCLEOTIDE SEQUENCE [LARGE SCALE GENOMIC DNA]</scope>
    <source>
        <strain evidence="1 2">JC075</strain>
    </source>
</reference>
<dbReference type="AlphaFoldDB" id="A0A2V3ZZR0"/>